<name>A0A3G3K3K6_9BACL</name>
<dbReference type="KEGG" id="coh:EAV92_22305"/>
<keyword evidence="1" id="KW-1133">Transmembrane helix</keyword>
<protein>
    <submittedName>
        <fullName evidence="2">Uncharacterized protein</fullName>
    </submittedName>
</protein>
<keyword evidence="1" id="KW-0472">Membrane</keyword>
<dbReference type="AlphaFoldDB" id="A0A3G3K3K6"/>
<keyword evidence="1" id="KW-0812">Transmembrane</keyword>
<evidence type="ECO:0000313" key="2">
    <source>
        <dbReference type="EMBL" id="AYQ75048.1"/>
    </source>
</evidence>
<feature type="transmembrane region" description="Helical" evidence="1">
    <location>
        <begin position="89"/>
        <end position="107"/>
    </location>
</feature>
<dbReference type="RefSeq" id="WP_123043128.1">
    <property type="nucleotide sequence ID" value="NZ_CP033433.1"/>
</dbReference>
<sequence length="144" mass="16677">MKQFASVVRELRAWFTSIPWIRSFVPYHLHLLFGGVGILFLYELLLQMVSYSGYHTIDTLFNKIPLYVLGYYGFFAGIWLTLISKNVKYLPYGLWAYAFVLLFPFEYLGLSTIVSAILYVLFGFALFRYSASSYSEADIRNANV</sequence>
<feature type="transmembrane region" description="Helical" evidence="1">
    <location>
        <begin position="20"/>
        <end position="44"/>
    </location>
</feature>
<proteinExistence type="predicted"/>
<dbReference type="Proteomes" id="UP000269097">
    <property type="component" value="Chromosome"/>
</dbReference>
<evidence type="ECO:0000313" key="3">
    <source>
        <dbReference type="Proteomes" id="UP000269097"/>
    </source>
</evidence>
<keyword evidence="3" id="KW-1185">Reference proteome</keyword>
<dbReference type="EMBL" id="CP033433">
    <property type="protein sequence ID" value="AYQ75048.1"/>
    <property type="molecule type" value="Genomic_DNA"/>
</dbReference>
<organism evidence="2 3">
    <name type="scientific">Cohnella candidum</name>
    <dbReference type="NCBI Taxonomy" id="2674991"/>
    <lineage>
        <taxon>Bacteria</taxon>
        <taxon>Bacillati</taxon>
        <taxon>Bacillota</taxon>
        <taxon>Bacilli</taxon>
        <taxon>Bacillales</taxon>
        <taxon>Paenibacillaceae</taxon>
        <taxon>Cohnella</taxon>
    </lineage>
</organism>
<evidence type="ECO:0000256" key="1">
    <source>
        <dbReference type="SAM" id="Phobius"/>
    </source>
</evidence>
<accession>A0A3G3K3K6</accession>
<reference evidence="2 3" key="1">
    <citation type="submission" date="2018-10" db="EMBL/GenBank/DDBJ databases">
        <title>Genome Sequence of Cohnella sp.</title>
        <authorList>
            <person name="Srinivasan S."/>
            <person name="Kim M.K."/>
        </authorList>
    </citation>
    <scope>NUCLEOTIDE SEQUENCE [LARGE SCALE GENOMIC DNA]</scope>
    <source>
        <strain evidence="2 3">18JY8-7</strain>
    </source>
</reference>
<feature type="transmembrane region" description="Helical" evidence="1">
    <location>
        <begin position="64"/>
        <end position="82"/>
    </location>
</feature>
<gene>
    <name evidence="2" type="ORF">EAV92_22305</name>
</gene>